<evidence type="ECO:0000256" key="1">
    <source>
        <dbReference type="ARBA" id="ARBA00022679"/>
    </source>
</evidence>
<dbReference type="GO" id="GO:0016740">
    <property type="term" value="F:transferase activity"/>
    <property type="evidence" value="ECO:0007669"/>
    <property type="project" value="UniProtKB-KW"/>
</dbReference>
<reference evidence="3" key="1">
    <citation type="journal article" date="2019" name="Int. J. Syst. Evol. Microbiol.">
        <title>The Global Catalogue of Microorganisms (GCM) 10K type strain sequencing project: providing services to taxonomists for standard genome sequencing and annotation.</title>
        <authorList>
            <consortium name="The Broad Institute Genomics Platform"/>
            <consortium name="The Broad Institute Genome Sequencing Center for Infectious Disease"/>
            <person name="Wu L."/>
            <person name="Ma J."/>
        </authorList>
    </citation>
    <scope>NUCLEOTIDE SEQUENCE [LARGE SCALE GENOMIC DNA]</scope>
    <source>
        <strain evidence="3">CGMCC 1.15731</strain>
    </source>
</reference>
<dbReference type="PANTHER" id="PTHR48207">
    <property type="entry name" value="SUCCINATE--HYDROXYMETHYLGLUTARATE COA-TRANSFERASE"/>
    <property type="match status" value="1"/>
</dbReference>
<accession>A0ABV9HA24</accession>
<gene>
    <name evidence="2" type="ORF">ACFO1V_13275</name>
</gene>
<evidence type="ECO:0000313" key="2">
    <source>
        <dbReference type="EMBL" id="MFC4626164.1"/>
    </source>
</evidence>
<dbReference type="Proteomes" id="UP001596042">
    <property type="component" value="Unassembled WGS sequence"/>
</dbReference>
<name>A0ABV9HA24_9HYPH</name>
<dbReference type="Gene3D" id="3.30.1540.10">
    <property type="entry name" value="formyl-coa transferase, domain 3"/>
    <property type="match status" value="1"/>
</dbReference>
<keyword evidence="3" id="KW-1185">Reference proteome</keyword>
<organism evidence="2 3">
    <name type="scientific">Daeguia caeni</name>
    <dbReference type="NCBI Taxonomy" id="439612"/>
    <lineage>
        <taxon>Bacteria</taxon>
        <taxon>Pseudomonadati</taxon>
        <taxon>Pseudomonadota</taxon>
        <taxon>Alphaproteobacteria</taxon>
        <taxon>Hyphomicrobiales</taxon>
        <taxon>Brucellaceae</taxon>
        <taxon>Daeguia</taxon>
    </lineage>
</organism>
<protein>
    <submittedName>
        <fullName evidence="2">CaiB/BaiF CoA transferase family protein</fullName>
    </submittedName>
</protein>
<dbReference type="Pfam" id="PF02515">
    <property type="entry name" value="CoA_transf_3"/>
    <property type="match status" value="1"/>
</dbReference>
<dbReference type="EMBL" id="JBHSEL010000122">
    <property type="protein sequence ID" value="MFC4626164.1"/>
    <property type="molecule type" value="Genomic_DNA"/>
</dbReference>
<dbReference type="PANTHER" id="PTHR48207:SF3">
    <property type="entry name" value="SUCCINATE--HYDROXYMETHYLGLUTARATE COA-TRANSFERASE"/>
    <property type="match status" value="1"/>
</dbReference>
<dbReference type="InterPro" id="IPR050483">
    <property type="entry name" value="CoA-transferase_III_domain"/>
</dbReference>
<dbReference type="InterPro" id="IPR044855">
    <property type="entry name" value="CoA-Trfase_III_dom3_sf"/>
</dbReference>
<dbReference type="Gene3D" id="3.40.50.10540">
    <property type="entry name" value="Crotonobetainyl-coa:carnitine coa-transferase, domain 1"/>
    <property type="match status" value="1"/>
</dbReference>
<proteinExistence type="predicted"/>
<comment type="caution">
    <text evidence="2">The sequence shown here is derived from an EMBL/GenBank/DDBJ whole genome shotgun (WGS) entry which is preliminary data.</text>
</comment>
<dbReference type="InterPro" id="IPR023606">
    <property type="entry name" value="CoA-Trfase_III_dom_1_sf"/>
</dbReference>
<sequence length="389" mass="41905">MTAQTTWKGPLAGLKVVELGQNLAGPYAAAIFGELGADVVKVEKKGGDDARQWGPPFVEGKSITFHMINRNKKSVELSLDRPADREAFLNLIREADVFVHNLRPGVAEKLNIGGEEMLKLNPRLIYCEQSAFGHKGPMRLKPGYEPLLQAFAGLISINGDPNGPPSRIGPSVVDLGTGMWSVIGALTALIQRNQTGKGAIIRNSLFETALSWAARHAGDYGATGKIPPRVGTGHNSLTPYQAFEAKDGPVVIAAGNDRLYAKLCQVLGHEEWITDPRFVTNADRTANRPVLVGMIGELIREKTMAEWVELLEAVGVPCAPIHSIPQVLEHEQTKAMGLVLDSPLEQLKLVALPFSIDDWRPGFGTVAPDLGADQAQLAPGTLEQGRAAE</sequence>
<dbReference type="InterPro" id="IPR003673">
    <property type="entry name" value="CoA-Trfase_fam_III"/>
</dbReference>
<evidence type="ECO:0000313" key="3">
    <source>
        <dbReference type="Proteomes" id="UP001596042"/>
    </source>
</evidence>
<dbReference type="RefSeq" id="WP_374832634.1">
    <property type="nucleotide sequence ID" value="NZ_JBHEEZ010000017.1"/>
</dbReference>
<keyword evidence="1 2" id="KW-0808">Transferase</keyword>
<dbReference type="SUPFAM" id="SSF89796">
    <property type="entry name" value="CoA-transferase family III (CaiB/BaiF)"/>
    <property type="match status" value="1"/>
</dbReference>